<protein>
    <submittedName>
        <fullName evidence="1">Thiol-activated cytolysin</fullName>
    </submittedName>
</protein>
<dbReference type="SUPFAM" id="SSF56978">
    <property type="entry name" value="Perfringolysin"/>
    <property type="match status" value="1"/>
</dbReference>
<proteinExistence type="predicted"/>
<dbReference type="Gene3D" id="3.40.30.40">
    <property type="entry name" value="Perfringolysin"/>
    <property type="match status" value="1"/>
</dbReference>
<keyword evidence="2" id="KW-1185">Reference proteome</keyword>
<evidence type="ECO:0000313" key="1">
    <source>
        <dbReference type="EMBL" id="PRY44658.1"/>
    </source>
</evidence>
<name>A0A2T0TG99_9PSEU</name>
<accession>A0A2T0TG99</accession>
<dbReference type="Proteomes" id="UP000239494">
    <property type="component" value="Unassembled WGS sequence"/>
</dbReference>
<reference evidence="1 2" key="1">
    <citation type="submission" date="2018-03" db="EMBL/GenBank/DDBJ databases">
        <title>Genomic Encyclopedia of Archaeal and Bacterial Type Strains, Phase II (KMG-II): from individual species to whole genera.</title>
        <authorList>
            <person name="Goeker M."/>
        </authorList>
    </citation>
    <scope>NUCLEOTIDE SEQUENCE [LARGE SCALE GENOMIC DNA]</scope>
    <source>
        <strain evidence="1 2">DSM 44720</strain>
    </source>
</reference>
<dbReference type="RefSeq" id="WP_170155726.1">
    <property type="nucleotide sequence ID" value="NZ_PVTF01000002.1"/>
</dbReference>
<dbReference type="InterPro" id="IPR001869">
    <property type="entry name" value="Thiol_cytolysin"/>
</dbReference>
<organism evidence="1 2">
    <name type="scientific">Umezawaea tangerina</name>
    <dbReference type="NCBI Taxonomy" id="84725"/>
    <lineage>
        <taxon>Bacteria</taxon>
        <taxon>Bacillati</taxon>
        <taxon>Actinomycetota</taxon>
        <taxon>Actinomycetes</taxon>
        <taxon>Pseudonocardiales</taxon>
        <taxon>Pseudonocardiaceae</taxon>
        <taxon>Umezawaea</taxon>
    </lineage>
</organism>
<dbReference type="Pfam" id="PF01289">
    <property type="entry name" value="Thiol_cytolysin"/>
    <property type="match status" value="1"/>
</dbReference>
<dbReference type="AlphaFoldDB" id="A0A2T0TG99"/>
<gene>
    <name evidence="1" type="ORF">CLV43_102223</name>
</gene>
<sequence length="254" mass="27777">MSYGRTAFIVYESEYSSQEVEAALRVSATARLGPIPVGAGVEPKWWSADTLGKSSFTGYVLGGSGPDAVRASRGLDDVQAYITGGGNYSAESPGAPIAYSLSNLGDNAMAGAGRTVDYPVRRCERIRGRVAVKLKQVKVDSEDDVDLCGSISAWHGTTRVSLFDRDCKDGHKVTVEHEHPWEPGVQEPLEVTTRDGQSIDLHVRLVESNTLFPDQEIEYRVVNKRYEDGWRDVAEVKLSREDTSVTVVVELIPT</sequence>
<dbReference type="GO" id="GO:0015485">
    <property type="term" value="F:cholesterol binding"/>
    <property type="evidence" value="ECO:0007669"/>
    <property type="project" value="InterPro"/>
</dbReference>
<evidence type="ECO:0000313" key="2">
    <source>
        <dbReference type="Proteomes" id="UP000239494"/>
    </source>
</evidence>
<dbReference type="EMBL" id="PVTF01000002">
    <property type="protein sequence ID" value="PRY44658.1"/>
    <property type="molecule type" value="Genomic_DNA"/>
</dbReference>
<comment type="caution">
    <text evidence="1">The sequence shown here is derived from an EMBL/GenBank/DDBJ whole genome shotgun (WGS) entry which is preliminary data.</text>
</comment>
<dbReference type="InterPro" id="IPR036359">
    <property type="entry name" value="Thiol_cytolysin_sf"/>
</dbReference>